<dbReference type="Pfam" id="PF03265">
    <property type="entry name" value="DNase_II"/>
    <property type="match status" value="1"/>
</dbReference>
<evidence type="ECO:0000313" key="5">
    <source>
        <dbReference type="Proteomes" id="UP001303046"/>
    </source>
</evidence>
<gene>
    <name evidence="4" type="primary">Necator_chrIII.g10259</name>
    <name evidence="4" type="ORF">RB195_009494</name>
</gene>
<comment type="similarity">
    <text evidence="1">Belongs to the DNase II family.</text>
</comment>
<comment type="caution">
    <text evidence="4">The sequence shown here is derived from an EMBL/GenBank/DDBJ whole genome shotgun (WGS) entry which is preliminary data.</text>
</comment>
<dbReference type="CDD" id="cd09120">
    <property type="entry name" value="PLDc_DNaseII_1"/>
    <property type="match status" value="1"/>
</dbReference>
<dbReference type="InterPro" id="IPR004947">
    <property type="entry name" value="DNase_II"/>
</dbReference>
<feature type="region of interest" description="Disordered" evidence="3">
    <location>
        <begin position="426"/>
        <end position="448"/>
    </location>
</feature>
<keyword evidence="2" id="KW-0378">Hydrolase</keyword>
<protein>
    <submittedName>
        <fullName evidence="4">Uncharacterized protein</fullName>
    </submittedName>
</protein>
<dbReference type="EMBL" id="JAVFWL010000003">
    <property type="protein sequence ID" value="KAK6741653.1"/>
    <property type="molecule type" value="Genomic_DNA"/>
</dbReference>
<evidence type="ECO:0000313" key="4">
    <source>
        <dbReference type="EMBL" id="KAK6741653.1"/>
    </source>
</evidence>
<organism evidence="4 5">
    <name type="scientific">Necator americanus</name>
    <name type="common">Human hookworm</name>
    <dbReference type="NCBI Taxonomy" id="51031"/>
    <lineage>
        <taxon>Eukaryota</taxon>
        <taxon>Metazoa</taxon>
        <taxon>Ecdysozoa</taxon>
        <taxon>Nematoda</taxon>
        <taxon>Chromadorea</taxon>
        <taxon>Rhabditida</taxon>
        <taxon>Rhabditina</taxon>
        <taxon>Rhabditomorpha</taxon>
        <taxon>Strongyloidea</taxon>
        <taxon>Ancylostomatidae</taxon>
        <taxon>Bunostominae</taxon>
        <taxon>Necator</taxon>
    </lineage>
</organism>
<proteinExistence type="inferred from homology"/>
<dbReference type="Proteomes" id="UP001303046">
    <property type="component" value="Unassembled WGS sequence"/>
</dbReference>
<dbReference type="PANTHER" id="PTHR10858">
    <property type="entry name" value="DEOXYRIBONUCLEASE II"/>
    <property type="match status" value="1"/>
</dbReference>
<evidence type="ECO:0000256" key="2">
    <source>
        <dbReference type="ARBA" id="ARBA00022801"/>
    </source>
</evidence>
<sequence>MEGKDVDWFTAIKGPASGDPMKGRNFVYFDPTQTGWKWSSTPINSTLSAIGATINQLYLANKENTFTIAYNDDSPLKPANNKNGHSKGVAVFDHDVGFWMIHSVPNFPSINRYEFPSSAKIFAQSFLCLSLSTNNLEEVAEYMRYAQVTPFLHNLPQFHQIIAPSLLDVINKRSLPSSATVFSMTRRIRTLGGKNVIEFSKHAKFEADLWYDLIAPDLKTPMAVETWRNGKGTKIRTKCNRIGVRPNVYNINLVKLPGKSFASTKDHSKWGVSTNETAPVVCIGDVNRQVLLRGLRARAERASKPRTTKLDRILKTTKELLERGRALRLDPNALHIERQKKILEAAQRRTSLKKCRRDLRKYNILLATLLSEDGTRTSSRREMEIITERFYSNLFRSSTPVSSPIIPTGEAPPRILPSGVRVAIKSMKPSTERKDPKPVQEVANCSYS</sequence>
<dbReference type="PANTHER" id="PTHR10858:SF30">
    <property type="entry name" value="CELL-DEATH-RELATED NUCLEASE 7"/>
    <property type="match status" value="1"/>
</dbReference>
<evidence type="ECO:0000256" key="1">
    <source>
        <dbReference type="ARBA" id="ARBA00007527"/>
    </source>
</evidence>
<evidence type="ECO:0000256" key="3">
    <source>
        <dbReference type="SAM" id="MobiDB-lite"/>
    </source>
</evidence>
<name>A0ABR1CVE1_NECAM</name>
<reference evidence="4 5" key="1">
    <citation type="submission" date="2023-08" db="EMBL/GenBank/DDBJ databases">
        <title>A Necator americanus chromosomal reference genome.</title>
        <authorList>
            <person name="Ilik V."/>
            <person name="Petrzelkova K.J."/>
            <person name="Pardy F."/>
            <person name="Fuh T."/>
            <person name="Niatou-Singa F.S."/>
            <person name="Gouil Q."/>
            <person name="Baker L."/>
            <person name="Ritchie M.E."/>
            <person name="Jex A.R."/>
            <person name="Gazzola D."/>
            <person name="Li H."/>
            <person name="Toshio Fujiwara R."/>
            <person name="Zhan B."/>
            <person name="Aroian R.V."/>
            <person name="Pafco B."/>
            <person name="Schwarz E.M."/>
        </authorList>
    </citation>
    <scope>NUCLEOTIDE SEQUENCE [LARGE SCALE GENOMIC DNA]</scope>
    <source>
        <strain evidence="4 5">Aroian</strain>
        <tissue evidence="4">Whole animal</tissue>
    </source>
</reference>
<accession>A0ABR1CVE1</accession>
<keyword evidence="5" id="KW-1185">Reference proteome</keyword>